<protein>
    <submittedName>
        <fullName evidence="2">Uncharacterized protein</fullName>
    </submittedName>
</protein>
<accession>A0A1M6UVM8</accession>
<evidence type="ECO:0000256" key="1">
    <source>
        <dbReference type="SAM" id="MobiDB-lite"/>
    </source>
</evidence>
<reference evidence="2 3" key="1">
    <citation type="submission" date="2016-11" db="EMBL/GenBank/DDBJ databases">
        <authorList>
            <person name="Jaros S."/>
            <person name="Januszkiewicz K."/>
            <person name="Wedrychowicz H."/>
        </authorList>
    </citation>
    <scope>NUCLEOTIDE SEQUENCE [LARGE SCALE GENOMIC DNA]</scope>
    <source>
        <strain evidence="2 3">GAS499</strain>
    </source>
</reference>
<proteinExistence type="predicted"/>
<name>A0A1M6UVM8_9BRAD</name>
<feature type="region of interest" description="Disordered" evidence="1">
    <location>
        <begin position="142"/>
        <end position="175"/>
    </location>
</feature>
<organism evidence="2 3">
    <name type="scientific">Bradyrhizobium lablabi</name>
    <dbReference type="NCBI Taxonomy" id="722472"/>
    <lineage>
        <taxon>Bacteria</taxon>
        <taxon>Pseudomonadati</taxon>
        <taxon>Pseudomonadota</taxon>
        <taxon>Alphaproteobacteria</taxon>
        <taxon>Hyphomicrobiales</taxon>
        <taxon>Nitrobacteraceae</taxon>
        <taxon>Bradyrhizobium</taxon>
    </lineage>
</organism>
<evidence type="ECO:0000313" key="2">
    <source>
        <dbReference type="EMBL" id="SHK73268.1"/>
    </source>
</evidence>
<dbReference type="AlphaFoldDB" id="A0A1M6UVM8"/>
<evidence type="ECO:0000313" key="3">
    <source>
        <dbReference type="Proteomes" id="UP000189935"/>
    </source>
</evidence>
<dbReference type="EMBL" id="LT670844">
    <property type="protein sequence ID" value="SHK73268.1"/>
    <property type="molecule type" value="Genomic_DNA"/>
</dbReference>
<sequence length="175" mass="19626">MLVFMQLFVPPRIIVTQCGRIDLVTAGLRRLKPYPTELAIRQPHEDLMTWKFPAANKLAVSLAAVAVVTTGFAMTPAGAQDKLKYDNRGRPYYGSNGPNVSYQQGPHTRIYVTRRSWLDAGTEVLPGDRKFTDYALPPELGYPSFGRENNNRPIDRQPLNPPSDMGGYPRGFPLY</sequence>
<gene>
    <name evidence="2" type="ORF">SAMN05444159_4047</name>
</gene>
<dbReference type="Proteomes" id="UP000189935">
    <property type="component" value="Chromosome I"/>
</dbReference>